<organism evidence="6 7">
    <name type="scientific">Comamonas serinivorans</name>
    <dbReference type="NCBI Taxonomy" id="1082851"/>
    <lineage>
        <taxon>Bacteria</taxon>
        <taxon>Pseudomonadati</taxon>
        <taxon>Pseudomonadota</taxon>
        <taxon>Betaproteobacteria</taxon>
        <taxon>Burkholderiales</taxon>
        <taxon>Comamonadaceae</taxon>
        <taxon>Comamonas</taxon>
    </lineage>
</organism>
<dbReference type="AlphaFoldDB" id="A0A1Y0ERJ8"/>
<dbReference type="GO" id="GO:0016787">
    <property type="term" value="F:hydrolase activity"/>
    <property type="evidence" value="ECO:0007669"/>
    <property type="project" value="UniProtKB-KW"/>
</dbReference>
<evidence type="ECO:0000256" key="1">
    <source>
        <dbReference type="ARBA" id="ARBA00001946"/>
    </source>
</evidence>
<dbReference type="Gene3D" id="3.90.850.10">
    <property type="entry name" value="Fumarylacetoacetase-like, C-terminal domain"/>
    <property type="match status" value="1"/>
</dbReference>
<comment type="similarity">
    <text evidence="2">Belongs to the FAH family.</text>
</comment>
<evidence type="ECO:0000313" key="6">
    <source>
        <dbReference type="EMBL" id="ARU06284.1"/>
    </source>
</evidence>
<comment type="cofactor">
    <cofactor evidence="1">
        <name>Mg(2+)</name>
        <dbReference type="ChEBI" id="CHEBI:18420"/>
    </cofactor>
</comment>
<evidence type="ECO:0000256" key="3">
    <source>
        <dbReference type="ARBA" id="ARBA00022723"/>
    </source>
</evidence>
<feature type="domain" description="Fumarylacetoacetase-like C-terminal" evidence="5">
    <location>
        <begin position="72"/>
        <end position="282"/>
    </location>
</feature>
<protein>
    <submittedName>
        <fullName evidence="6">2-hydroxyhepta-2,4-diene-1,7-dioate isomerase</fullName>
    </submittedName>
</protein>
<keyword evidence="6" id="KW-0413">Isomerase</keyword>
<keyword evidence="7" id="KW-1185">Reference proteome</keyword>
<dbReference type="OrthoDB" id="9805307at2"/>
<dbReference type="GO" id="GO:0019752">
    <property type="term" value="P:carboxylic acid metabolic process"/>
    <property type="evidence" value="ECO:0007669"/>
    <property type="project" value="UniProtKB-ARBA"/>
</dbReference>
<dbReference type="Pfam" id="PF01557">
    <property type="entry name" value="FAA_hydrolase"/>
    <property type="match status" value="1"/>
</dbReference>
<dbReference type="FunFam" id="3.90.850.10:FF:000002">
    <property type="entry name" value="2-hydroxyhepta-2,4-diene-1,7-dioate isomerase"/>
    <property type="match status" value="1"/>
</dbReference>
<name>A0A1Y0ERJ8_9BURK</name>
<dbReference type="PANTHER" id="PTHR42796">
    <property type="entry name" value="FUMARYLACETOACETATE HYDROLASE DOMAIN-CONTAINING PROTEIN 2A-RELATED"/>
    <property type="match status" value="1"/>
</dbReference>
<dbReference type="Proteomes" id="UP000196138">
    <property type="component" value="Chromosome"/>
</dbReference>
<dbReference type="SUPFAM" id="SSF56529">
    <property type="entry name" value="FAH"/>
    <property type="match status" value="1"/>
</dbReference>
<evidence type="ECO:0000256" key="4">
    <source>
        <dbReference type="ARBA" id="ARBA00022801"/>
    </source>
</evidence>
<reference evidence="6 7" key="1">
    <citation type="submission" date="2017-05" db="EMBL/GenBank/DDBJ databases">
        <authorList>
            <person name="Song R."/>
            <person name="Chenine A.L."/>
            <person name="Ruprecht R.M."/>
        </authorList>
    </citation>
    <scope>NUCLEOTIDE SEQUENCE [LARGE SCALE GENOMIC DNA]</scope>
    <source>
        <strain evidence="6 7">DSM 26136</strain>
    </source>
</reference>
<keyword evidence="4" id="KW-0378">Hydrolase</keyword>
<sequence length="287" mass="30744">MKLVRFGPMGQEKPGVLDEDGRLRDLSGVVADIDAETLSSEGLAKLAKRALKRLPLVGGNPRLGCPVASVGKLIGIGLNYADHAAETGLPEPKEPVVFLKATSCIQGPNDPIVLPKGSTHTDWEVELAVVIGTLARHVSKREALSHVAGYTIVNDVSERQFQMARGGTWDKGKGCDTFGPIGPWLVTRDEVPQPQKLDLWLAVNGVRMQASNTRHMIFSVAELVSHVSQFMSLHPGDVIATGTPAGVGMGRHEDGKPSPRFLRKGDVLTLGVAGLGEQRAEVMAYPR</sequence>
<dbReference type="InterPro" id="IPR051121">
    <property type="entry name" value="FAH"/>
</dbReference>
<dbReference type="GO" id="GO:0046872">
    <property type="term" value="F:metal ion binding"/>
    <property type="evidence" value="ECO:0007669"/>
    <property type="project" value="UniProtKB-KW"/>
</dbReference>
<dbReference type="RefSeq" id="WP_087283278.1">
    <property type="nucleotide sequence ID" value="NZ_CP021455.1"/>
</dbReference>
<dbReference type="KEGG" id="cser:CCO03_17805"/>
<dbReference type="EMBL" id="CP021455">
    <property type="protein sequence ID" value="ARU06284.1"/>
    <property type="molecule type" value="Genomic_DNA"/>
</dbReference>
<evidence type="ECO:0000313" key="7">
    <source>
        <dbReference type="Proteomes" id="UP000196138"/>
    </source>
</evidence>
<dbReference type="InterPro" id="IPR011234">
    <property type="entry name" value="Fumarylacetoacetase-like_C"/>
</dbReference>
<evidence type="ECO:0000256" key="2">
    <source>
        <dbReference type="ARBA" id="ARBA00010211"/>
    </source>
</evidence>
<dbReference type="GO" id="GO:0016853">
    <property type="term" value="F:isomerase activity"/>
    <property type="evidence" value="ECO:0007669"/>
    <property type="project" value="UniProtKB-KW"/>
</dbReference>
<evidence type="ECO:0000259" key="5">
    <source>
        <dbReference type="Pfam" id="PF01557"/>
    </source>
</evidence>
<keyword evidence="3" id="KW-0479">Metal-binding</keyword>
<proteinExistence type="inferred from homology"/>
<dbReference type="PANTHER" id="PTHR42796:SF4">
    <property type="entry name" value="FUMARYLACETOACETATE HYDROLASE DOMAIN-CONTAINING PROTEIN 2A"/>
    <property type="match status" value="1"/>
</dbReference>
<gene>
    <name evidence="6" type="ORF">CCO03_17805</name>
</gene>
<dbReference type="InterPro" id="IPR036663">
    <property type="entry name" value="Fumarylacetoacetase_C_sf"/>
</dbReference>
<accession>A0A1Y0ERJ8</accession>